<organism evidence="1 2">
    <name type="scientific">Linum trigynum</name>
    <dbReference type="NCBI Taxonomy" id="586398"/>
    <lineage>
        <taxon>Eukaryota</taxon>
        <taxon>Viridiplantae</taxon>
        <taxon>Streptophyta</taxon>
        <taxon>Embryophyta</taxon>
        <taxon>Tracheophyta</taxon>
        <taxon>Spermatophyta</taxon>
        <taxon>Magnoliopsida</taxon>
        <taxon>eudicotyledons</taxon>
        <taxon>Gunneridae</taxon>
        <taxon>Pentapetalae</taxon>
        <taxon>rosids</taxon>
        <taxon>fabids</taxon>
        <taxon>Malpighiales</taxon>
        <taxon>Linaceae</taxon>
        <taxon>Linum</taxon>
    </lineage>
</organism>
<dbReference type="Proteomes" id="UP001497516">
    <property type="component" value="Chromosome 4"/>
</dbReference>
<keyword evidence="2" id="KW-1185">Reference proteome</keyword>
<name>A0AAV2E4F5_9ROSI</name>
<dbReference type="InterPro" id="IPR036691">
    <property type="entry name" value="Endo/exonu/phosph_ase_sf"/>
</dbReference>
<evidence type="ECO:0000313" key="1">
    <source>
        <dbReference type="EMBL" id="CAL1380557.1"/>
    </source>
</evidence>
<protein>
    <recommendedName>
        <fullName evidence="3">Reverse transcriptase</fullName>
    </recommendedName>
</protein>
<dbReference type="SUPFAM" id="SSF56219">
    <property type="entry name" value="DNase I-like"/>
    <property type="match status" value="1"/>
</dbReference>
<sequence length="226" mass="25402">MGMDKSLVVDVDGFSGGIWLLWEDLVVQITEKDRTPNAPCPSPAGDSPFLFTIVYGHPALIQRRGLWESLRSTAEEVDMAWLLAGDFKSMLSSSEKFGGVPFDASRVREFQDCLLDTGLVDLEFVGLPFTWFHGGTKERLDRGLADLDWTTQFPDTTVRHLLRVRSDHRPLLIRTCPELPSPGPRPFKFLASWLTHQEFPEVLKKSWAKGSDLISSARAFSRDAAH</sequence>
<dbReference type="AlphaFoldDB" id="A0AAV2E4F5"/>
<accession>A0AAV2E4F5</accession>
<dbReference type="PANTHER" id="PTHR33710">
    <property type="entry name" value="BNAC02G09200D PROTEIN"/>
    <property type="match status" value="1"/>
</dbReference>
<reference evidence="1 2" key="1">
    <citation type="submission" date="2024-04" db="EMBL/GenBank/DDBJ databases">
        <authorList>
            <person name="Fracassetti M."/>
        </authorList>
    </citation>
    <scope>NUCLEOTIDE SEQUENCE [LARGE SCALE GENOMIC DNA]</scope>
</reference>
<evidence type="ECO:0000313" key="2">
    <source>
        <dbReference type="Proteomes" id="UP001497516"/>
    </source>
</evidence>
<evidence type="ECO:0008006" key="3">
    <source>
        <dbReference type="Google" id="ProtNLM"/>
    </source>
</evidence>
<dbReference type="Gene3D" id="3.60.10.10">
    <property type="entry name" value="Endonuclease/exonuclease/phosphatase"/>
    <property type="match status" value="1"/>
</dbReference>
<gene>
    <name evidence="1" type="ORF">LTRI10_LOCUS21993</name>
</gene>
<proteinExistence type="predicted"/>
<dbReference type="EMBL" id="OZ034817">
    <property type="protein sequence ID" value="CAL1380557.1"/>
    <property type="molecule type" value="Genomic_DNA"/>
</dbReference>
<dbReference type="PANTHER" id="PTHR33710:SF71">
    <property type="entry name" value="ENDONUCLEASE_EXONUCLEASE_PHOSPHATASE DOMAIN-CONTAINING PROTEIN"/>
    <property type="match status" value="1"/>
</dbReference>